<proteinExistence type="predicted"/>
<gene>
    <name evidence="2" type="ORF">METZ01_LOCUS286796</name>
</gene>
<sequence length="118" mass="12789">GSVHESGGMIVGGSDWAVSTMNPLVAIETAIRREDPENVITGVLNAAERMDLDEMLRAYTINAAYLMHQENTTGSIQVGKAADLIVLEQNLFDIPVDAIGDVRVLRTMIDGVTVYEIN</sequence>
<dbReference type="PANTHER" id="PTHR22642:SF2">
    <property type="entry name" value="PROTEIN LONG AFTER FAR-RED 3"/>
    <property type="match status" value="1"/>
</dbReference>
<evidence type="ECO:0000259" key="1">
    <source>
        <dbReference type="Pfam" id="PF07969"/>
    </source>
</evidence>
<dbReference type="InterPro" id="IPR011059">
    <property type="entry name" value="Metal-dep_hydrolase_composite"/>
</dbReference>
<name>A0A382LFP9_9ZZZZ</name>
<dbReference type="InterPro" id="IPR013108">
    <property type="entry name" value="Amidohydro_3"/>
</dbReference>
<protein>
    <recommendedName>
        <fullName evidence="1">Amidohydrolase 3 domain-containing protein</fullName>
    </recommendedName>
</protein>
<dbReference type="AlphaFoldDB" id="A0A382LFP9"/>
<dbReference type="PANTHER" id="PTHR22642">
    <property type="entry name" value="IMIDAZOLONEPROPIONASE"/>
    <property type="match status" value="1"/>
</dbReference>
<organism evidence="2">
    <name type="scientific">marine metagenome</name>
    <dbReference type="NCBI Taxonomy" id="408172"/>
    <lineage>
        <taxon>unclassified sequences</taxon>
        <taxon>metagenomes</taxon>
        <taxon>ecological metagenomes</taxon>
    </lineage>
</organism>
<feature type="non-terminal residue" evidence="2">
    <location>
        <position position="1"/>
    </location>
</feature>
<reference evidence="2" key="1">
    <citation type="submission" date="2018-05" db="EMBL/GenBank/DDBJ databases">
        <authorList>
            <person name="Lanie J.A."/>
            <person name="Ng W.-L."/>
            <person name="Kazmierczak K.M."/>
            <person name="Andrzejewski T.M."/>
            <person name="Davidsen T.M."/>
            <person name="Wayne K.J."/>
            <person name="Tettelin H."/>
            <person name="Glass J.I."/>
            <person name="Rusch D."/>
            <person name="Podicherti R."/>
            <person name="Tsui H.-C.T."/>
            <person name="Winkler M.E."/>
        </authorList>
    </citation>
    <scope>NUCLEOTIDE SEQUENCE</scope>
</reference>
<accession>A0A382LFP9</accession>
<dbReference type="GO" id="GO:0016810">
    <property type="term" value="F:hydrolase activity, acting on carbon-nitrogen (but not peptide) bonds"/>
    <property type="evidence" value="ECO:0007669"/>
    <property type="project" value="InterPro"/>
</dbReference>
<dbReference type="EMBL" id="UINC01085945">
    <property type="protein sequence ID" value="SVC33942.1"/>
    <property type="molecule type" value="Genomic_DNA"/>
</dbReference>
<dbReference type="Gene3D" id="3.20.20.140">
    <property type="entry name" value="Metal-dependent hydrolases"/>
    <property type="match status" value="1"/>
</dbReference>
<dbReference type="SUPFAM" id="SSF51338">
    <property type="entry name" value="Composite domain of metallo-dependent hydrolases"/>
    <property type="match status" value="1"/>
</dbReference>
<dbReference type="Pfam" id="PF07969">
    <property type="entry name" value="Amidohydro_3"/>
    <property type="match status" value="1"/>
</dbReference>
<feature type="domain" description="Amidohydrolase 3" evidence="1">
    <location>
        <begin position="8"/>
        <end position="115"/>
    </location>
</feature>
<dbReference type="Gene3D" id="2.30.40.10">
    <property type="entry name" value="Urease, subunit C, domain 1"/>
    <property type="match status" value="1"/>
</dbReference>
<evidence type="ECO:0000313" key="2">
    <source>
        <dbReference type="EMBL" id="SVC33942.1"/>
    </source>
</evidence>
<dbReference type="SUPFAM" id="SSF51556">
    <property type="entry name" value="Metallo-dependent hydrolases"/>
    <property type="match status" value="1"/>
</dbReference>
<dbReference type="InterPro" id="IPR032466">
    <property type="entry name" value="Metal_Hydrolase"/>
</dbReference>